<organism evidence="1 2">
    <name type="scientific">Trema orientale</name>
    <name type="common">Charcoal tree</name>
    <name type="synonym">Celtis orientalis</name>
    <dbReference type="NCBI Taxonomy" id="63057"/>
    <lineage>
        <taxon>Eukaryota</taxon>
        <taxon>Viridiplantae</taxon>
        <taxon>Streptophyta</taxon>
        <taxon>Embryophyta</taxon>
        <taxon>Tracheophyta</taxon>
        <taxon>Spermatophyta</taxon>
        <taxon>Magnoliopsida</taxon>
        <taxon>eudicotyledons</taxon>
        <taxon>Gunneridae</taxon>
        <taxon>Pentapetalae</taxon>
        <taxon>rosids</taxon>
        <taxon>fabids</taxon>
        <taxon>Rosales</taxon>
        <taxon>Cannabaceae</taxon>
        <taxon>Trema</taxon>
    </lineage>
</organism>
<dbReference type="EMBL" id="JXTC01000647">
    <property type="protein sequence ID" value="PON41974.1"/>
    <property type="molecule type" value="Genomic_DNA"/>
</dbReference>
<reference evidence="2" key="1">
    <citation type="submission" date="2016-06" db="EMBL/GenBank/DDBJ databases">
        <title>Parallel loss of symbiosis genes in relatives of nitrogen-fixing non-legume Parasponia.</title>
        <authorList>
            <person name="Van Velzen R."/>
            <person name="Holmer R."/>
            <person name="Bu F."/>
            <person name="Rutten L."/>
            <person name="Van Zeijl A."/>
            <person name="Liu W."/>
            <person name="Santuari L."/>
            <person name="Cao Q."/>
            <person name="Sharma T."/>
            <person name="Shen D."/>
            <person name="Roswanjaya Y."/>
            <person name="Wardhani T."/>
            <person name="Kalhor M.S."/>
            <person name="Jansen J."/>
            <person name="Van den Hoogen J."/>
            <person name="Gungor B."/>
            <person name="Hartog M."/>
            <person name="Hontelez J."/>
            <person name="Verver J."/>
            <person name="Yang W.-C."/>
            <person name="Schijlen E."/>
            <person name="Repin R."/>
            <person name="Schilthuizen M."/>
            <person name="Schranz E."/>
            <person name="Heidstra R."/>
            <person name="Miyata K."/>
            <person name="Fedorova E."/>
            <person name="Kohlen W."/>
            <person name="Bisseling T."/>
            <person name="Smit S."/>
            <person name="Geurts R."/>
        </authorList>
    </citation>
    <scope>NUCLEOTIDE SEQUENCE [LARGE SCALE GENOMIC DNA]</scope>
    <source>
        <strain evidence="2">cv. RG33-2</strain>
    </source>
</reference>
<proteinExistence type="predicted"/>
<name>A0A2P5AZK3_TREOI</name>
<comment type="caution">
    <text evidence="1">The sequence shown here is derived from an EMBL/GenBank/DDBJ whole genome shotgun (WGS) entry which is preliminary data.</text>
</comment>
<accession>A0A2P5AZK3</accession>
<gene>
    <name evidence="1" type="ORF">TorRG33x02_336980</name>
</gene>
<protein>
    <submittedName>
        <fullName evidence="1">Uncharacterized protein</fullName>
    </submittedName>
</protein>
<keyword evidence="2" id="KW-1185">Reference proteome</keyword>
<evidence type="ECO:0000313" key="1">
    <source>
        <dbReference type="EMBL" id="PON41974.1"/>
    </source>
</evidence>
<dbReference type="Proteomes" id="UP000237000">
    <property type="component" value="Unassembled WGS sequence"/>
</dbReference>
<dbReference type="OrthoDB" id="10412552at2759"/>
<dbReference type="InParanoid" id="A0A2P5AZK3"/>
<dbReference type="AlphaFoldDB" id="A0A2P5AZK3"/>
<evidence type="ECO:0000313" key="2">
    <source>
        <dbReference type="Proteomes" id="UP000237000"/>
    </source>
</evidence>
<sequence>MRSLCGREYTSTKSTSACIFNVLFCPYVDLVAPKQSCRRRLILWSSRHLSTRHTSDTLLSRSHRLYAHVSSPHCSAGKRRGIPKSREFMLFSRALET</sequence>